<sequence length="115" mass="13341">MQTLLLADLIGTELQSRTEAKRILTYISSSTYEKDIVIDFQGVMFISRSFADEFCEITEQHKLTHTIDVINKNEYVETVLDIVLRNRYQPKNVPDTGETKTFRDMDSLSEFLLTI</sequence>
<dbReference type="AlphaFoldDB" id="A0A5J4SVT4"/>
<name>A0A5J4SVT4_9ZZZZ</name>
<evidence type="ECO:0008006" key="2">
    <source>
        <dbReference type="Google" id="ProtNLM"/>
    </source>
</evidence>
<proteinExistence type="predicted"/>
<comment type="caution">
    <text evidence="1">The sequence shown here is derived from an EMBL/GenBank/DDBJ whole genome shotgun (WGS) entry which is preliminary data.</text>
</comment>
<reference evidence="1" key="1">
    <citation type="submission" date="2019-03" db="EMBL/GenBank/DDBJ databases">
        <title>Single cell metagenomics reveals metabolic interactions within the superorganism composed of flagellate Streblomastix strix and complex community of Bacteroidetes bacteria on its surface.</title>
        <authorList>
            <person name="Treitli S.C."/>
            <person name="Kolisko M."/>
            <person name="Husnik F."/>
            <person name="Keeling P."/>
            <person name="Hampl V."/>
        </authorList>
    </citation>
    <scope>NUCLEOTIDE SEQUENCE</scope>
    <source>
        <strain evidence="1">STM</strain>
    </source>
</reference>
<organism evidence="1">
    <name type="scientific">termite gut metagenome</name>
    <dbReference type="NCBI Taxonomy" id="433724"/>
    <lineage>
        <taxon>unclassified sequences</taxon>
        <taxon>metagenomes</taxon>
        <taxon>organismal metagenomes</taxon>
    </lineage>
</organism>
<evidence type="ECO:0000313" key="1">
    <source>
        <dbReference type="EMBL" id="KAA6350326.1"/>
    </source>
</evidence>
<protein>
    <recommendedName>
        <fullName evidence="2">DUF4325 domain-containing protein</fullName>
    </recommendedName>
</protein>
<gene>
    <name evidence="1" type="ORF">EZS27_002292</name>
</gene>
<accession>A0A5J4SVT4</accession>
<dbReference type="EMBL" id="SNRY01000030">
    <property type="protein sequence ID" value="KAA6350326.1"/>
    <property type="molecule type" value="Genomic_DNA"/>
</dbReference>